<sequence length="179" mass="20077">MTTEEVAKVNLSPRQDWPDAELLYEGFLANPGTLRALQQLCGFSDEQAASACLVSLRTYRRWRSTGKPDPTALRLLAILAGFIPWTGWDDWEMHRGYLFPPGFSRHGITPGQVQAVVFYRQQASEYRRRNAELTERVRVLEAERTAAVADAAVGTQVHALGVQTAARDSALEFDTQRPE</sequence>
<accession>W9VE05</accession>
<reference evidence="2 3" key="1">
    <citation type="submission" date="2012-11" db="EMBL/GenBank/DDBJ databases">
        <title>Genome assembly of Thiorhodococcus sp. AK35.</title>
        <authorList>
            <person name="Nupur N."/>
            <person name="Khatri I."/>
            <person name="Subramanian S."/>
            <person name="Pinnaka A."/>
        </authorList>
    </citation>
    <scope>NUCLEOTIDE SEQUENCE [LARGE SCALE GENOMIC DNA]</scope>
    <source>
        <strain evidence="2 3">AK35</strain>
    </source>
</reference>
<organism evidence="2 3">
    <name type="scientific">Imhoffiella purpurea</name>
    <dbReference type="NCBI Taxonomy" id="1249627"/>
    <lineage>
        <taxon>Bacteria</taxon>
        <taxon>Pseudomonadati</taxon>
        <taxon>Pseudomonadota</taxon>
        <taxon>Gammaproteobacteria</taxon>
        <taxon>Chromatiales</taxon>
        <taxon>Chromatiaceae</taxon>
        <taxon>Imhoffiella</taxon>
    </lineage>
</organism>
<evidence type="ECO:0000256" key="1">
    <source>
        <dbReference type="SAM" id="Coils"/>
    </source>
</evidence>
<dbReference type="Proteomes" id="UP000019460">
    <property type="component" value="Unassembled WGS sequence"/>
</dbReference>
<evidence type="ECO:0000313" key="3">
    <source>
        <dbReference type="Proteomes" id="UP000019460"/>
    </source>
</evidence>
<protein>
    <submittedName>
        <fullName evidence="2">Uncharacterized protein</fullName>
    </submittedName>
</protein>
<dbReference type="OrthoDB" id="5772977at2"/>
<keyword evidence="1" id="KW-0175">Coiled coil</keyword>
<evidence type="ECO:0000313" key="2">
    <source>
        <dbReference type="EMBL" id="EXJ14277.1"/>
    </source>
</evidence>
<feature type="coiled-coil region" evidence="1">
    <location>
        <begin position="116"/>
        <end position="150"/>
    </location>
</feature>
<gene>
    <name evidence="2" type="ORF">D779_2815</name>
</gene>
<dbReference type="EMBL" id="AONC01000044">
    <property type="protein sequence ID" value="EXJ14277.1"/>
    <property type="molecule type" value="Genomic_DNA"/>
</dbReference>
<proteinExistence type="predicted"/>
<keyword evidence="3" id="KW-1185">Reference proteome</keyword>
<dbReference type="AlphaFoldDB" id="W9VE05"/>
<comment type="caution">
    <text evidence="2">The sequence shown here is derived from an EMBL/GenBank/DDBJ whole genome shotgun (WGS) entry which is preliminary data.</text>
</comment>
<dbReference type="RefSeq" id="WP_043755380.1">
    <property type="nucleotide sequence ID" value="NZ_AONC01000044.1"/>
</dbReference>
<name>W9VE05_9GAMM</name>